<feature type="transmembrane region" description="Helical" evidence="7">
    <location>
        <begin position="148"/>
        <end position="164"/>
    </location>
</feature>
<evidence type="ECO:0000256" key="1">
    <source>
        <dbReference type="ARBA" id="ARBA00004141"/>
    </source>
</evidence>
<gene>
    <name evidence="9" type="ORF">QE152_g30187</name>
</gene>
<dbReference type="AlphaFoldDB" id="A0AAW1JFC5"/>
<dbReference type="InterPro" id="IPR002492">
    <property type="entry name" value="Transposase_Tc1-like"/>
</dbReference>
<dbReference type="InterPro" id="IPR007277">
    <property type="entry name" value="Svp26/Tex261"/>
</dbReference>
<feature type="transmembrane region" description="Helical" evidence="7">
    <location>
        <begin position="97"/>
        <end position="114"/>
    </location>
</feature>
<dbReference type="GO" id="GO:0097020">
    <property type="term" value="F:COPII receptor activity"/>
    <property type="evidence" value="ECO:0007669"/>
    <property type="project" value="InterPro"/>
</dbReference>
<dbReference type="Proteomes" id="UP001458880">
    <property type="component" value="Unassembled WGS sequence"/>
</dbReference>
<reference evidence="9 10" key="1">
    <citation type="journal article" date="2024" name="BMC Genomics">
        <title>De novo assembly and annotation of Popillia japonica's genome with initial clues to its potential as an invasive pest.</title>
        <authorList>
            <person name="Cucini C."/>
            <person name="Boschi S."/>
            <person name="Funari R."/>
            <person name="Cardaioli E."/>
            <person name="Iannotti N."/>
            <person name="Marturano G."/>
            <person name="Paoli F."/>
            <person name="Bruttini M."/>
            <person name="Carapelli A."/>
            <person name="Frati F."/>
            <person name="Nardi F."/>
        </authorList>
    </citation>
    <scope>NUCLEOTIDE SEQUENCE [LARGE SCALE GENOMIC DNA]</scope>
    <source>
        <strain evidence="9">DMR45628</strain>
    </source>
</reference>
<dbReference type="GO" id="GO:0005789">
    <property type="term" value="C:endoplasmic reticulum membrane"/>
    <property type="evidence" value="ECO:0007669"/>
    <property type="project" value="TreeGrafter"/>
</dbReference>
<dbReference type="Pfam" id="PF04148">
    <property type="entry name" value="Erv26"/>
    <property type="match status" value="1"/>
</dbReference>
<comment type="similarity">
    <text evidence="2">Belongs to the SVP26 family.</text>
</comment>
<comment type="caution">
    <text evidence="9">The sequence shown here is derived from an EMBL/GenBank/DDBJ whole genome shotgun (WGS) entry which is preliminary data.</text>
</comment>
<organism evidence="9 10">
    <name type="scientific">Popillia japonica</name>
    <name type="common">Japanese beetle</name>
    <dbReference type="NCBI Taxonomy" id="7064"/>
    <lineage>
        <taxon>Eukaryota</taxon>
        <taxon>Metazoa</taxon>
        <taxon>Ecdysozoa</taxon>
        <taxon>Arthropoda</taxon>
        <taxon>Hexapoda</taxon>
        <taxon>Insecta</taxon>
        <taxon>Pterygota</taxon>
        <taxon>Neoptera</taxon>
        <taxon>Endopterygota</taxon>
        <taxon>Coleoptera</taxon>
        <taxon>Polyphaga</taxon>
        <taxon>Scarabaeiformia</taxon>
        <taxon>Scarabaeidae</taxon>
        <taxon>Rutelinae</taxon>
        <taxon>Popillia</taxon>
    </lineage>
</organism>
<feature type="domain" description="Transposase Tc1-like" evidence="8">
    <location>
        <begin position="24"/>
        <end position="90"/>
    </location>
</feature>
<keyword evidence="6 7" id="KW-0472">Membrane</keyword>
<evidence type="ECO:0000256" key="7">
    <source>
        <dbReference type="SAM" id="Phobius"/>
    </source>
</evidence>
<evidence type="ECO:0000313" key="9">
    <source>
        <dbReference type="EMBL" id="KAK9702047.1"/>
    </source>
</evidence>
<sequence length="192" mass="22444">MRNFRRRPGGLTKKTTEVQDEEFLAIARNNPLWSSAKILHATDIPVSTKTKTVRRRLKQAGLTCYKAAKVVQFTEEHAQMRREFALQNLNENWEMQLVFLTVAIAAGLYYLAELVEEYTVFTRKCIWWTNLVILILYLCLWLFEKFPILMIFCGILAQILHFIVLQDFPFVTLTSPAFILSLILITVKTRKR</sequence>
<evidence type="ECO:0000259" key="8">
    <source>
        <dbReference type="Pfam" id="PF01498"/>
    </source>
</evidence>
<dbReference type="GO" id="GO:0006888">
    <property type="term" value="P:endoplasmic reticulum to Golgi vesicle-mediated transport"/>
    <property type="evidence" value="ECO:0007669"/>
    <property type="project" value="InterPro"/>
</dbReference>
<feature type="transmembrane region" description="Helical" evidence="7">
    <location>
        <begin position="126"/>
        <end position="143"/>
    </location>
</feature>
<dbReference type="GO" id="GO:0015074">
    <property type="term" value="P:DNA integration"/>
    <property type="evidence" value="ECO:0007669"/>
    <property type="project" value="InterPro"/>
</dbReference>
<dbReference type="GO" id="GO:0003677">
    <property type="term" value="F:DNA binding"/>
    <property type="evidence" value="ECO:0007669"/>
    <property type="project" value="InterPro"/>
</dbReference>
<dbReference type="PANTHER" id="PTHR13144:SF0">
    <property type="entry name" value="PROTEIN TEX261"/>
    <property type="match status" value="1"/>
</dbReference>
<evidence type="ECO:0000313" key="10">
    <source>
        <dbReference type="Proteomes" id="UP001458880"/>
    </source>
</evidence>
<keyword evidence="4 7" id="KW-0812">Transmembrane</keyword>
<dbReference type="GO" id="GO:0000139">
    <property type="term" value="C:Golgi membrane"/>
    <property type="evidence" value="ECO:0007669"/>
    <property type="project" value="TreeGrafter"/>
</dbReference>
<proteinExistence type="inferred from homology"/>
<evidence type="ECO:0000256" key="6">
    <source>
        <dbReference type="ARBA" id="ARBA00023136"/>
    </source>
</evidence>
<dbReference type="GO" id="GO:0030134">
    <property type="term" value="C:COPII-coated ER to Golgi transport vesicle"/>
    <property type="evidence" value="ECO:0007669"/>
    <property type="project" value="TreeGrafter"/>
</dbReference>
<keyword evidence="10" id="KW-1185">Reference proteome</keyword>
<evidence type="ECO:0000256" key="3">
    <source>
        <dbReference type="ARBA" id="ARBA00017877"/>
    </source>
</evidence>
<protein>
    <recommendedName>
        <fullName evidence="3">Protein TEX261</fullName>
    </recommendedName>
</protein>
<keyword evidence="5 7" id="KW-1133">Transmembrane helix</keyword>
<comment type="subcellular location">
    <subcellularLocation>
        <location evidence="1">Membrane</location>
        <topology evidence="1">Multi-pass membrane protein</topology>
    </subcellularLocation>
</comment>
<dbReference type="GO" id="GO:0006313">
    <property type="term" value="P:DNA transposition"/>
    <property type="evidence" value="ECO:0007669"/>
    <property type="project" value="InterPro"/>
</dbReference>
<dbReference type="PANTHER" id="PTHR13144">
    <property type="entry name" value="TEX261 PROTEIN"/>
    <property type="match status" value="1"/>
</dbReference>
<feature type="transmembrane region" description="Helical" evidence="7">
    <location>
        <begin position="170"/>
        <end position="187"/>
    </location>
</feature>
<accession>A0AAW1JFC5</accession>
<evidence type="ECO:0000256" key="2">
    <source>
        <dbReference type="ARBA" id="ARBA00008096"/>
    </source>
</evidence>
<dbReference type="Pfam" id="PF01498">
    <property type="entry name" value="HTH_Tnp_Tc3_2"/>
    <property type="match status" value="1"/>
</dbReference>
<dbReference type="EMBL" id="JASPKY010000401">
    <property type="protein sequence ID" value="KAK9702047.1"/>
    <property type="molecule type" value="Genomic_DNA"/>
</dbReference>
<evidence type="ECO:0000256" key="4">
    <source>
        <dbReference type="ARBA" id="ARBA00022692"/>
    </source>
</evidence>
<name>A0AAW1JFC5_POPJA</name>
<evidence type="ECO:0000256" key="5">
    <source>
        <dbReference type="ARBA" id="ARBA00022989"/>
    </source>
</evidence>